<name>A0A428Y2C6_KIBAR</name>
<evidence type="ECO:0000313" key="4">
    <source>
        <dbReference type="Proteomes" id="UP000287547"/>
    </source>
</evidence>
<keyword evidence="2" id="KW-0732">Signal</keyword>
<organism evidence="3 4">
    <name type="scientific">Kibdelosporangium aridum</name>
    <dbReference type="NCBI Taxonomy" id="2030"/>
    <lineage>
        <taxon>Bacteria</taxon>
        <taxon>Bacillati</taxon>
        <taxon>Actinomycetota</taxon>
        <taxon>Actinomycetes</taxon>
        <taxon>Pseudonocardiales</taxon>
        <taxon>Pseudonocardiaceae</taxon>
        <taxon>Kibdelosporangium</taxon>
    </lineage>
</organism>
<feature type="compositionally biased region" description="Polar residues" evidence="1">
    <location>
        <begin position="53"/>
        <end position="64"/>
    </location>
</feature>
<evidence type="ECO:0008006" key="5">
    <source>
        <dbReference type="Google" id="ProtNLM"/>
    </source>
</evidence>
<proteinExistence type="predicted"/>
<feature type="chain" id="PRO_5019094073" description="Small secreted domain" evidence="2">
    <location>
        <begin position="31"/>
        <end position="75"/>
    </location>
</feature>
<evidence type="ECO:0000256" key="2">
    <source>
        <dbReference type="SAM" id="SignalP"/>
    </source>
</evidence>
<feature type="region of interest" description="Disordered" evidence="1">
    <location>
        <begin position="38"/>
        <end position="75"/>
    </location>
</feature>
<dbReference type="Proteomes" id="UP000287547">
    <property type="component" value="Unassembled WGS sequence"/>
</dbReference>
<sequence>MLKVMLAKLLTVKIAAAAVAAVAVGGVAVAAVTGSVPAQPGNGGSTAPPMVTVPSTVNHVSANPVSRLGHNTGGA</sequence>
<evidence type="ECO:0000313" key="3">
    <source>
        <dbReference type="EMBL" id="RSM61731.1"/>
    </source>
</evidence>
<protein>
    <recommendedName>
        <fullName evidence="5">Small secreted domain</fullName>
    </recommendedName>
</protein>
<accession>A0A428Y2C6</accession>
<evidence type="ECO:0000256" key="1">
    <source>
        <dbReference type="SAM" id="MobiDB-lite"/>
    </source>
</evidence>
<feature type="signal peptide" evidence="2">
    <location>
        <begin position="1"/>
        <end position="30"/>
    </location>
</feature>
<dbReference type="EMBL" id="QHKI01000113">
    <property type="protein sequence ID" value="RSM61731.1"/>
    <property type="molecule type" value="Genomic_DNA"/>
</dbReference>
<comment type="caution">
    <text evidence="3">The sequence shown here is derived from an EMBL/GenBank/DDBJ whole genome shotgun (WGS) entry which is preliminary data.</text>
</comment>
<gene>
    <name evidence="3" type="ORF">DMH04_53755</name>
</gene>
<reference evidence="3 4" key="1">
    <citation type="submission" date="2018-05" db="EMBL/GenBank/DDBJ databases">
        <title>Evolution of GPA BGCs.</title>
        <authorList>
            <person name="Waglechner N."/>
            <person name="Wright G.D."/>
        </authorList>
    </citation>
    <scope>NUCLEOTIDE SEQUENCE [LARGE SCALE GENOMIC DNA]</scope>
    <source>
        <strain evidence="3 4">A82846</strain>
    </source>
</reference>
<dbReference type="AlphaFoldDB" id="A0A428Y2C6"/>